<evidence type="ECO:0000259" key="7">
    <source>
        <dbReference type="Pfam" id="PF01578"/>
    </source>
</evidence>
<reference evidence="8" key="1">
    <citation type="journal article" date="2014" name="Int. J. Syst. Evol. Microbiol.">
        <title>Complete genome sequence of Corynebacterium casei LMG S-19264T (=DSM 44701T), isolated from a smear-ripened cheese.</title>
        <authorList>
            <consortium name="US DOE Joint Genome Institute (JGI-PGF)"/>
            <person name="Walter F."/>
            <person name="Albersmeier A."/>
            <person name="Kalinowski J."/>
            <person name="Ruckert C."/>
        </authorList>
    </citation>
    <scope>NUCLEOTIDE SEQUENCE</scope>
    <source>
        <strain evidence="8">CGMCC 4.7308</strain>
    </source>
</reference>
<keyword evidence="3" id="KW-0201">Cytochrome c-type biogenesis</keyword>
<dbReference type="InterPro" id="IPR045062">
    <property type="entry name" value="Cyt_c_biogenesis_CcsA/CcmC"/>
</dbReference>
<feature type="transmembrane region" description="Helical" evidence="6">
    <location>
        <begin position="12"/>
        <end position="34"/>
    </location>
</feature>
<dbReference type="PANTHER" id="PTHR30071:SF1">
    <property type="entry name" value="CYTOCHROME B_B6 PROTEIN-RELATED"/>
    <property type="match status" value="1"/>
</dbReference>
<dbReference type="PANTHER" id="PTHR30071">
    <property type="entry name" value="HEME EXPORTER PROTEIN C"/>
    <property type="match status" value="1"/>
</dbReference>
<dbReference type="EMBL" id="BMNA01000004">
    <property type="protein sequence ID" value="GGM04015.1"/>
    <property type="molecule type" value="Genomic_DNA"/>
</dbReference>
<feature type="transmembrane region" description="Helical" evidence="6">
    <location>
        <begin position="150"/>
        <end position="173"/>
    </location>
</feature>
<sequence>MVNESLAHLSDLAFECALAGYIVALVCFGIEFAAHRGGVPTEQEQRSAELRASRRSGGVAVLDRGAATPPAIGRVTDDRRGTAPMWLRFGRAGVVVTVVGFAAHLLSLVTRGLAAHRVPWGNMYEFSAMICAAAVAGFLFVLLRWRTRTVGFFVMIPVVILMYVAQSVLYAAAGTLVPALHSSWLVIHVLAVSLSSGVLMLSGVASVLYLLRSRYERKLAAEREWAEHHLHGVPDAALPDAAGTPGGPEALVTQRSRLAALPSLATLDRLAYRSAIVAFPVFTFAVIAGAMWANVAWGRYWGWDPKETCAFVTWVCYAAYLHARSTAGWRGTRAAWISVLGFVSMIFNLFVINLVVSGLHSYAGLN</sequence>
<dbReference type="GO" id="GO:0020037">
    <property type="term" value="F:heme binding"/>
    <property type="evidence" value="ECO:0007669"/>
    <property type="project" value="InterPro"/>
</dbReference>
<protein>
    <submittedName>
        <fullName evidence="8">Cytochrome c biogenesis protein</fullName>
    </submittedName>
</protein>
<dbReference type="Pfam" id="PF01578">
    <property type="entry name" value="Cytochrom_C_asm"/>
    <property type="match status" value="1"/>
</dbReference>
<evidence type="ECO:0000256" key="3">
    <source>
        <dbReference type="ARBA" id="ARBA00022748"/>
    </source>
</evidence>
<proteinExistence type="predicted"/>
<feature type="transmembrane region" description="Helical" evidence="6">
    <location>
        <begin position="335"/>
        <end position="356"/>
    </location>
</feature>
<feature type="transmembrane region" description="Helical" evidence="6">
    <location>
        <begin position="270"/>
        <end position="293"/>
    </location>
</feature>
<name>A0A917T0M3_9ACTN</name>
<evidence type="ECO:0000313" key="8">
    <source>
        <dbReference type="EMBL" id="GGM04015.1"/>
    </source>
</evidence>
<dbReference type="AlphaFoldDB" id="A0A917T0M3"/>
<evidence type="ECO:0000256" key="2">
    <source>
        <dbReference type="ARBA" id="ARBA00022692"/>
    </source>
</evidence>
<feature type="domain" description="Cytochrome c assembly protein" evidence="7">
    <location>
        <begin position="120"/>
        <end position="360"/>
    </location>
</feature>
<dbReference type="InterPro" id="IPR017562">
    <property type="entry name" value="Cyt_c_biogenesis_CcsA"/>
</dbReference>
<organism evidence="8 9">
    <name type="scientific">Nakamurella endophytica</name>
    <dbReference type="NCBI Taxonomy" id="1748367"/>
    <lineage>
        <taxon>Bacteria</taxon>
        <taxon>Bacillati</taxon>
        <taxon>Actinomycetota</taxon>
        <taxon>Actinomycetes</taxon>
        <taxon>Nakamurellales</taxon>
        <taxon>Nakamurellaceae</taxon>
        <taxon>Nakamurella</taxon>
    </lineage>
</organism>
<reference evidence="8" key="2">
    <citation type="submission" date="2020-09" db="EMBL/GenBank/DDBJ databases">
        <authorList>
            <person name="Sun Q."/>
            <person name="Zhou Y."/>
        </authorList>
    </citation>
    <scope>NUCLEOTIDE SEQUENCE</scope>
    <source>
        <strain evidence="8">CGMCC 4.7308</strain>
    </source>
</reference>
<evidence type="ECO:0000313" key="9">
    <source>
        <dbReference type="Proteomes" id="UP000655208"/>
    </source>
</evidence>
<feature type="transmembrane region" description="Helical" evidence="6">
    <location>
        <begin position="185"/>
        <end position="211"/>
    </location>
</feature>
<keyword evidence="9" id="KW-1185">Reference proteome</keyword>
<evidence type="ECO:0000256" key="6">
    <source>
        <dbReference type="SAM" id="Phobius"/>
    </source>
</evidence>
<dbReference type="InterPro" id="IPR002541">
    <property type="entry name" value="Cyt_c_assembly"/>
</dbReference>
<dbReference type="GO" id="GO:0017004">
    <property type="term" value="P:cytochrome complex assembly"/>
    <property type="evidence" value="ECO:0007669"/>
    <property type="project" value="UniProtKB-KW"/>
</dbReference>
<keyword evidence="5 6" id="KW-0472">Membrane</keyword>
<feature type="transmembrane region" description="Helical" evidence="6">
    <location>
        <begin position="89"/>
        <end position="106"/>
    </location>
</feature>
<accession>A0A917T0M3</accession>
<comment type="subcellular location">
    <subcellularLocation>
        <location evidence="1">Membrane</location>
        <topology evidence="1">Multi-pass membrane protein</topology>
    </subcellularLocation>
</comment>
<dbReference type="GO" id="GO:0005886">
    <property type="term" value="C:plasma membrane"/>
    <property type="evidence" value="ECO:0007669"/>
    <property type="project" value="TreeGrafter"/>
</dbReference>
<dbReference type="Proteomes" id="UP000655208">
    <property type="component" value="Unassembled WGS sequence"/>
</dbReference>
<comment type="caution">
    <text evidence="8">The sequence shown here is derived from an EMBL/GenBank/DDBJ whole genome shotgun (WGS) entry which is preliminary data.</text>
</comment>
<feature type="transmembrane region" description="Helical" evidence="6">
    <location>
        <begin position="126"/>
        <end position="143"/>
    </location>
</feature>
<keyword evidence="4 6" id="KW-1133">Transmembrane helix</keyword>
<dbReference type="RefSeq" id="WP_188941908.1">
    <property type="nucleotide sequence ID" value="NZ_BMNA01000004.1"/>
</dbReference>
<keyword evidence="2 6" id="KW-0812">Transmembrane</keyword>
<evidence type="ECO:0000256" key="5">
    <source>
        <dbReference type="ARBA" id="ARBA00023136"/>
    </source>
</evidence>
<dbReference type="NCBIfam" id="TIGR03144">
    <property type="entry name" value="cytochr_II_ccsB"/>
    <property type="match status" value="1"/>
</dbReference>
<gene>
    <name evidence="8" type="ORF">GCM10011594_25260</name>
</gene>
<evidence type="ECO:0000256" key="4">
    <source>
        <dbReference type="ARBA" id="ARBA00022989"/>
    </source>
</evidence>
<evidence type="ECO:0000256" key="1">
    <source>
        <dbReference type="ARBA" id="ARBA00004141"/>
    </source>
</evidence>